<dbReference type="PANTHER" id="PTHR36414">
    <property type="entry name" value="PROTEIN SUR7"/>
    <property type="match status" value="1"/>
</dbReference>
<dbReference type="InterPro" id="IPR009571">
    <property type="entry name" value="SUR7/Rim9-like_fungi"/>
</dbReference>
<feature type="transmembrane region" description="Helical" evidence="2">
    <location>
        <begin position="190"/>
        <end position="208"/>
    </location>
</feature>
<gene>
    <name evidence="3" type="ORF">TRUGW13939_03640</name>
</gene>
<name>A0A7H8QSS3_TALRU</name>
<dbReference type="GO" id="GO:0006897">
    <property type="term" value="P:endocytosis"/>
    <property type="evidence" value="ECO:0007669"/>
    <property type="project" value="TreeGrafter"/>
</dbReference>
<evidence type="ECO:0000313" key="3">
    <source>
        <dbReference type="EMBL" id="QKX56535.1"/>
    </source>
</evidence>
<evidence type="ECO:0000256" key="2">
    <source>
        <dbReference type="SAM" id="Phobius"/>
    </source>
</evidence>
<dbReference type="RefSeq" id="XP_035342713.1">
    <property type="nucleotide sequence ID" value="XM_035486820.1"/>
</dbReference>
<dbReference type="EMBL" id="CP055899">
    <property type="protein sequence ID" value="QKX56535.1"/>
    <property type="molecule type" value="Genomic_DNA"/>
</dbReference>
<dbReference type="KEGG" id="trg:TRUGW13939_03640"/>
<dbReference type="GO" id="GO:0031505">
    <property type="term" value="P:fungal-type cell wall organization"/>
    <property type="evidence" value="ECO:0007669"/>
    <property type="project" value="TreeGrafter"/>
</dbReference>
<dbReference type="AlphaFoldDB" id="A0A7H8QSS3"/>
<evidence type="ECO:0000313" key="4">
    <source>
        <dbReference type="Proteomes" id="UP000509510"/>
    </source>
</evidence>
<dbReference type="GO" id="GO:0005886">
    <property type="term" value="C:plasma membrane"/>
    <property type="evidence" value="ECO:0007669"/>
    <property type="project" value="InterPro"/>
</dbReference>
<organism evidence="3 4">
    <name type="scientific">Talaromyces rugulosus</name>
    <name type="common">Penicillium rugulosum</name>
    <dbReference type="NCBI Taxonomy" id="121627"/>
    <lineage>
        <taxon>Eukaryota</taxon>
        <taxon>Fungi</taxon>
        <taxon>Dikarya</taxon>
        <taxon>Ascomycota</taxon>
        <taxon>Pezizomycotina</taxon>
        <taxon>Eurotiomycetes</taxon>
        <taxon>Eurotiomycetidae</taxon>
        <taxon>Eurotiales</taxon>
        <taxon>Trichocomaceae</taxon>
        <taxon>Talaromyces</taxon>
        <taxon>Talaromyces sect. Islandici</taxon>
    </lineage>
</organism>
<evidence type="ECO:0008006" key="5">
    <source>
        <dbReference type="Google" id="ProtNLM"/>
    </source>
</evidence>
<keyword evidence="4" id="KW-1185">Reference proteome</keyword>
<feature type="region of interest" description="Disordered" evidence="1">
    <location>
        <begin position="229"/>
        <end position="256"/>
    </location>
</feature>
<dbReference type="GO" id="GO:0045121">
    <property type="term" value="C:membrane raft"/>
    <property type="evidence" value="ECO:0007669"/>
    <property type="project" value="TreeGrafter"/>
</dbReference>
<keyword evidence="2" id="KW-0812">Transmembrane</keyword>
<keyword evidence="2" id="KW-1133">Transmembrane helix</keyword>
<dbReference type="Pfam" id="PF06687">
    <property type="entry name" value="SUR7"/>
    <property type="match status" value="1"/>
</dbReference>
<sequence length="256" mass="28188">MAAGRPIFSLVALFFTAGAMLLMFLTLLGGATNHTPLNDIYFLQADTSSIPGAPPASRWTFWNLCSVQNGKSQCGSSHPCFPFDPPNSRNFGTDSNVPAEFIGTKHYFLMSRFMFPFIIISLFFATCSLFLGFVAICTRIGSYLSSLLTWLAWVFQVITTSLMTACFVQGRNHFNSNGESASLGKKAFGFMWTAVACLTISTVLYCVGGSRGKTEEGYTGRETRRRGFFGASRHSSTRSRGSFRNSTAEERKNYTA</sequence>
<protein>
    <recommendedName>
        <fullName evidence="5">Actin cortical patch protein Sur7</fullName>
    </recommendedName>
</protein>
<accession>A0A7H8QSS3</accession>
<dbReference type="OrthoDB" id="5419460at2759"/>
<feature type="transmembrane region" description="Helical" evidence="2">
    <location>
        <begin position="7"/>
        <end position="28"/>
    </location>
</feature>
<feature type="compositionally biased region" description="Basic and acidic residues" evidence="1">
    <location>
        <begin position="247"/>
        <end position="256"/>
    </location>
</feature>
<dbReference type="GeneID" id="55991143"/>
<dbReference type="GO" id="GO:0032185">
    <property type="term" value="P:septin cytoskeleton organization"/>
    <property type="evidence" value="ECO:0007669"/>
    <property type="project" value="TreeGrafter"/>
</dbReference>
<keyword evidence="2" id="KW-0472">Membrane</keyword>
<evidence type="ECO:0000256" key="1">
    <source>
        <dbReference type="SAM" id="MobiDB-lite"/>
    </source>
</evidence>
<dbReference type="Proteomes" id="UP000509510">
    <property type="component" value="Chromosome II"/>
</dbReference>
<reference evidence="4" key="1">
    <citation type="submission" date="2020-06" db="EMBL/GenBank/DDBJ databases">
        <title>A chromosome-scale genome assembly of Talaromyces rugulosus W13939.</title>
        <authorList>
            <person name="Wang B."/>
            <person name="Guo L."/>
            <person name="Ye K."/>
            <person name="Wang L."/>
        </authorList>
    </citation>
    <scope>NUCLEOTIDE SEQUENCE [LARGE SCALE GENOMIC DNA]</scope>
    <source>
        <strain evidence="4">W13939</strain>
    </source>
</reference>
<feature type="transmembrane region" description="Helical" evidence="2">
    <location>
        <begin position="113"/>
        <end position="136"/>
    </location>
</feature>
<dbReference type="PANTHER" id="PTHR36414:SF1">
    <property type="entry name" value="PROTEIN SUR7"/>
    <property type="match status" value="1"/>
</dbReference>
<proteinExistence type="predicted"/>
<dbReference type="GO" id="GO:0005938">
    <property type="term" value="C:cell cortex"/>
    <property type="evidence" value="ECO:0007669"/>
    <property type="project" value="TreeGrafter"/>
</dbReference>
<dbReference type="GO" id="GO:0030866">
    <property type="term" value="P:cortical actin cytoskeleton organization"/>
    <property type="evidence" value="ECO:0007669"/>
    <property type="project" value="TreeGrafter"/>
</dbReference>
<feature type="transmembrane region" description="Helical" evidence="2">
    <location>
        <begin position="148"/>
        <end position="170"/>
    </location>
</feature>